<dbReference type="KEGG" id="euz:DVS28_a2103"/>
<organism evidence="1 2">
    <name type="scientific">Euzebya pacifica</name>
    <dbReference type="NCBI Taxonomy" id="1608957"/>
    <lineage>
        <taxon>Bacteria</taxon>
        <taxon>Bacillati</taxon>
        <taxon>Actinomycetota</taxon>
        <taxon>Nitriliruptoria</taxon>
        <taxon>Euzebyales</taxon>
    </lineage>
</organism>
<dbReference type="InterPro" id="IPR036390">
    <property type="entry name" value="WH_DNA-bd_sf"/>
</dbReference>
<dbReference type="EMBL" id="CP031165">
    <property type="protein sequence ID" value="AXV06786.1"/>
    <property type="molecule type" value="Genomic_DNA"/>
</dbReference>
<sequence>MSDGNGPPVTADGHHIVVNGRRWRATDPSIPETLRQELVNELMAARRAIRDADGEEAVQNARDRVQDTKVALGERGRPWWDPVTDESLAARSASAAVALLRSRDPASSICPSDVARIVGGERWRDHMAAVRSHLWAMVDDGLLRATQGDDDLTTRSGVKGPIRLRRGPRF</sequence>
<reference evidence="1 2" key="1">
    <citation type="submission" date="2018-09" db="EMBL/GenBank/DDBJ databases">
        <title>Complete genome sequence of Euzebya sp. DY32-46 isolated from seawater of Pacific Ocean.</title>
        <authorList>
            <person name="Xu L."/>
            <person name="Wu Y.-H."/>
            <person name="Xu X.-W."/>
        </authorList>
    </citation>
    <scope>NUCLEOTIDE SEQUENCE [LARGE SCALE GENOMIC DNA]</scope>
    <source>
        <strain evidence="1 2">DY32-46</strain>
    </source>
</reference>
<name>A0A346XX39_9ACTN</name>
<dbReference type="SUPFAM" id="SSF46785">
    <property type="entry name" value="Winged helix' DNA-binding domain"/>
    <property type="match status" value="1"/>
</dbReference>
<dbReference type="Gene3D" id="1.10.10.10">
    <property type="entry name" value="Winged helix-like DNA-binding domain superfamily/Winged helix DNA-binding domain"/>
    <property type="match status" value="1"/>
</dbReference>
<evidence type="ECO:0000313" key="2">
    <source>
        <dbReference type="Proteomes" id="UP000264006"/>
    </source>
</evidence>
<dbReference type="AlphaFoldDB" id="A0A346XX39"/>
<evidence type="ECO:0008006" key="3">
    <source>
        <dbReference type="Google" id="ProtNLM"/>
    </source>
</evidence>
<protein>
    <recommendedName>
        <fullName evidence="3">DUF3253 domain-containing protein</fullName>
    </recommendedName>
</protein>
<evidence type="ECO:0000313" key="1">
    <source>
        <dbReference type="EMBL" id="AXV06786.1"/>
    </source>
</evidence>
<accession>A0A346XX39</accession>
<dbReference type="Proteomes" id="UP000264006">
    <property type="component" value="Chromosome"/>
</dbReference>
<dbReference type="InterPro" id="IPR021660">
    <property type="entry name" value="DUF3253"/>
</dbReference>
<keyword evidence="2" id="KW-1185">Reference proteome</keyword>
<proteinExistence type="predicted"/>
<dbReference type="RefSeq" id="WP_216826539.1">
    <property type="nucleotide sequence ID" value="NZ_CP031165.1"/>
</dbReference>
<dbReference type="InterPro" id="IPR036388">
    <property type="entry name" value="WH-like_DNA-bd_sf"/>
</dbReference>
<dbReference type="Pfam" id="PF11625">
    <property type="entry name" value="DUF3253"/>
    <property type="match status" value="1"/>
</dbReference>
<gene>
    <name evidence="1" type="ORF">DVS28_a2103</name>
</gene>